<evidence type="ECO:0000256" key="1">
    <source>
        <dbReference type="SAM" id="MobiDB-lite"/>
    </source>
</evidence>
<keyword evidence="3" id="KW-1185">Reference proteome</keyword>
<evidence type="ECO:0000313" key="2">
    <source>
        <dbReference type="EMBL" id="PIA16133.1"/>
    </source>
</evidence>
<evidence type="ECO:0000313" key="3">
    <source>
        <dbReference type="Proteomes" id="UP000242474"/>
    </source>
</evidence>
<dbReference type="AlphaFoldDB" id="A0A2G5BAU9"/>
<proteinExistence type="predicted"/>
<gene>
    <name evidence="2" type="ORF">COEREDRAFT_8792</name>
</gene>
<reference evidence="2 3" key="1">
    <citation type="journal article" date="2015" name="Genome Biol. Evol.">
        <title>Phylogenomic analyses indicate that early fungi evolved digesting cell walls of algal ancestors of land plants.</title>
        <authorList>
            <person name="Chang Y."/>
            <person name="Wang S."/>
            <person name="Sekimoto S."/>
            <person name="Aerts A.L."/>
            <person name="Choi C."/>
            <person name="Clum A."/>
            <person name="LaButti K.M."/>
            <person name="Lindquist E.A."/>
            <person name="Yee Ngan C."/>
            <person name="Ohm R.A."/>
            <person name="Salamov A.A."/>
            <person name="Grigoriev I.V."/>
            <person name="Spatafora J.W."/>
            <person name="Berbee M.L."/>
        </authorList>
    </citation>
    <scope>NUCLEOTIDE SEQUENCE [LARGE SCALE GENOMIC DNA]</scope>
    <source>
        <strain evidence="2 3">NRRL 1564</strain>
    </source>
</reference>
<sequence>MFLLPSKHNADCARATCTGRRKQPQSTFPCLVGRCEQATEERKSWQLPLVTNLEMTTKPAKKPRHLAVAVGCTSGVAETNRGNYSEARQSAAVRLPLLRTDQLSITVDSVGARARTSKGFPEGRADLAAFPAPGQQ</sequence>
<dbReference type="Proteomes" id="UP000242474">
    <property type="component" value="Unassembled WGS sequence"/>
</dbReference>
<protein>
    <submittedName>
        <fullName evidence="2">Uncharacterized protein</fullName>
    </submittedName>
</protein>
<accession>A0A2G5BAU9</accession>
<name>A0A2G5BAU9_COERN</name>
<organism evidence="2 3">
    <name type="scientific">Coemansia reversa (strain ATCC 12441 / NRRL 1564)</name>
    <dbReference type="NCBI Taxonomy" id="763665"/>
    <lineage>
        <taxon>Eukaryota</taxon>
        <taxon>Fungi</taxon>
        <taxon>Fungi incertae sedis</taxon>
        <taxon>Zoopagomycota</taxon>
        <taxon>Kickxellomycotina</taxon>
        <taxon>Kickxellomycetes</taxon>
        <taxon>Kickxellales</taxon>
        <taxon>Kickxellaceae</taxon>
        <taxon>Coemansia</taxon>
    </lineage>
</organism>
<feature type="region of interest" description="Disordered" evidence="1">
    <location>
        <begin position="116"/>
        <end position="136"/>
    </location>
</feature>
<dbReference type="EMBL" id="KZ303502">
    <property type="protein sequence ID" value="PIA16133.1"/>
    <property type="molecule type" value="Genomic_DNA"/>
</dbReference>